<gene>
    <name evidence="1" type="ORF">HWH42_10515</name>
    <name evidence="2" type="ORF">QRX88_16630</name>
</gene>
<comment type="caution">
    <text evidence="1">The sequence shown here is derived from an EMBL/GenBank/DDBJ whole genome shotgun (WGS) entry which is preliminary data.</text>
</comment>
<evidence type="ECO:0008006" key="5">
    <source>
        <dbReference type="Google" id="ProtNLM"/>
    </source>
</evidence>
<proteinExistence type="predicted"/>
<dbReference type="AlphaFoldDB" id="A0ABD4HNQ8"/>
<dbReference type="Pfam" id="PF20765">
    <property type="entry name" value="Phage_tail_terminator_8"/>
    <property type="match status" value="1"/>
</dbReference>
<dbReference type="EMBL" id="JABXJK010000059">
    <property type="protein sequence ID" value="MBA0973006.1"/>
    <property type="molecule type" value="Genomic_DNA"/>
</dbReference>
<name>A0ABD4HNQ8_ENTGA</name>
<sequence length="141" mass="16235">MIDVTLAIANELSRIVPDAVIYRENQEQGFQEPSFYVYEIMADGKGELMSYENRKHLYCVMWFPDTTTDDPGVKEQCEKMRSKLLDEFSRLDDLSVGLLDREAKIESGTLIFTFKIRYRVAFDSGVSKIESFEQKGGLKRG</sequence>
<accession>A0ABD4HNQ8</accession>
<dbReference type="Proteomes" id="UP001241571">
    <property type="component" value="Unassembled WGS sequence"/>
</dbReference>
<evidence type="ECO:0000313" key="2">
    <source>
        <dbReference type="EMBL" id="MDL4937330.1"/>
    </source>
</evidence>
<dbReference type="Proteomes" id="UP000571857">
    <property type="component" value="Unassembled WGS sequence"/>
</dbReference>
<reference evidence="1 3" key="1">
    <citation type="submission" date="2020-06" db="EMBL/GenBank/DDBJ databases">
        <title>Crossreactivity between MHC class I-restricted antigens from cancer cells and an enterococcal bacteriophage.</title>
        <authorList>
            <person name="Fluckiger A."/>
            <person name="Daillere R."/>
            <person name="Sassi M."/>
            <person name="Cattoir V."/>
            <person name="Kroemer G."/>
            <person name="Zitvogel L."/>
        </authorList>
    </citation>
    <scope>NUCLEOTIDE SEQUENCE [LARGE SCALE GENOMIC DNA]</scope>
    <source>
        <strain evidence="1 3">EG4</strain>
    </source>
</reference>
<organism evidence="1 3">
    <name type="scientific">Enterococcus gallinarum</name>
    <dbReference type="NCBI Taxonomy" id="1353"/>
    <lineage>
        <taxon>Bacteria</taxon>
        <taxon>Bacillati</taxon>
        <taxon>Bacillota</taxon>
        <taxon>Bacilli</taxon>
        <taxon>Lactobacillales</taxon>
        <taxon>Enterococcaceae</taxon>
        <taxon>Enterococcus</taxon>
    </lineage>
</organism>
<reference evidence="2 4" key="2">
    <citation type="submission" date="2023-06" db="EMBL/GenBank/DDBJ databases">
        <title>Acute promotion of culturable opportunistic pathogens and persistent increase of antibiotic resistance following antibiotic exposure in mouse gut microbiota.</title>
        <authorList>
            <person name="Li L."/>
            <person name="Wang B."/>
            <person name="Sun Y."/>
            <person name="Wang M."/>
            <person name="Xu H."/>
        </authorList>
    </citation>
    <scope>NUCLEOTIDE SEQUENCE [LARGE SCALE GENOMIC DNA]</scope>
    <source>
        <strain evidence="2 4">CRI2_2</strain>
    </source>
</reference>
<dbReference type="InterPro" id="IPR049254">
    <property type="entry name" value="Phage_tail_terminator"/>
</dbReference>
<dbReference type="EMBL" id="JASUBT010000016">
    <property type="protein sequence ID" value="MDL4937330.1"/>
    <property type="molecule type" value="Genomic_DNA"/>
</dbReference>
<evidence type="ECO:0000313" key="1">
    <source>
        <dbReference type="EMBL" id="MBA0973006.1"/>
    </source>
</evidence>
<protein>
    <recommendedName>
        <fullName evidence="5">DUF3168 domain-containing protein</fullName>
    </recommendedName>
</protein>
<evidence type="ECO:0000313" key="4">
    <source>
        <dbReference type="Proteomes" id="UP001241571"/>
    </source>
</evidence>
<dbReference type="RefSeq" id="WP_135172213.1">
    <property type="nucleotide sequence ID" value="NZ_CAJSYR010000009.1"/>
</dbReference>
<evidence type="ECO:0000313" key="3">
    <source>
        <dbReference type="Proteomes" id="UP000571857"/>
    </source>
</evidence>